<proteinExistence type="predicted"/>
<sequence>MMMMCLTLLKPRELEQNWRRGQESFLLELPSWTMLLLRKKELSRLVKTMVW</sequence>
<name>M4C4Y4_HYAAE</name>
<evidence type="ECO:0000313" key="2">
    <source>
        <dbReference type="Proteomes" id="UP000011713"/>
    </source>
</evidence>
<reference evidence="2" key="1">
    <citation type="journal article" date="2010" name="Science">
        <title>Signatures of adaptation to obligate biotrophy in the Hyaloperonospora arabidopsidis genome.</title>
        <authorList>
            <person name="Baxter L."/>
            <person name="Tripathy S."/>
            <person name="Ishaque N."/>
            <person name="Boot N."/>
            <person name="Cabral A."/>
            <person name="Kemen E."/>
            <person name="Thines M."/>
            <person name="Ah-Fong A."/>
            <person name="Anderson R."/>
            <person name="Badejoko W."/>
            <person name="Bittner-Eddy P."/>
            <person name="Boore J.L."/>
            <person name="Chibucos M.C."/>
            <person name="Coates M."/>
            <person name="Dehal P."/>
            <person name="Delehaunty K."/>
            <person name="Dong S."/>
            <person name="Downton P."/>
            <person name="Dumas B."/>
            <person name="Fabro G."/>
            <person name="Fronick C."/>
            <person name="Fuerstenberg S.I."/>
            <person name="Fulton L."/>
            <person name="Gaulin E."/>
            <person name="Govers F."/>
            <person name="Hughes L."/>
            <person name="Humphray S."/>
            <person name="Jiang R.H."/>
            <person name="Judelson H."/>
            <person name="Kamoun S."/>
            <person name="Kyung K."/>
            <person name="Meijer H."/>
            <person name="Minx P."/>
            <person name="Morris P."/>
            <person name="Nelson J."/>
            <person name="Phuntumart V."/>
            <person name="Qutob D."/>
            <person name="Rehmany A."/>
            <person name="Rougon-Cardoso A."/>
            <person name="Ryden P."/>
            <person name="Torto-Alalibo T."/>
            <person name="Studholme D."/>
            <person name="Wang Y."/>
            <person name="Win J."/>
            <person name="Wood J."/>
            <person name="Clifton S.W."/>
            <person name="Rogers J."/>
            <person name="Van den Ackerveken G."/>
            <person name="Jones J.D."/>
            <person name="McDowell J.M."/>
            <person name="Beynon J."/>
            <person name="Tyler B.M."/>
        </authorList>
    </citation>
    <scope>NUCLEOTIDE SEQUENCE [LARGE SCALE GENOMIC DNA]</scope>
    <source>
        <strain evidence="2">Emoy2</strain>
    </source>
</reference>
<evidence type="ECO:0000313" key="1">
    <source>
        <dbReference type="EnsemblProtists" id="HpaP814154"/>
    </source>
</evidence>
<dbReference type="EnsemblProtists" id="HpaT814154">
    <property type="protein sequence ID" value="HpaP814154"/>
    <property type="gene ID" value="HpaG814154"/>
</dbReference>
<dbReference type="Proteomes" id="UP000011713">
    <property type="component" value="Unassembled WGS sequence"/>
</dbReference>
<dbReference type="HOGENOM" id="CLU_3110490_0_0_1"/>
<protein>
    <submittedName>
        <fullName evidence="1">Uncharacterized protein</fullName>
    </submittedName>
</protein>
<dbReference type="EMBL" id="JH598274">
    <property type="status" value="NOT_ANNOTATED_CDS"/>
    <property type="molecule type" value="Genomic_DNA"/>
</dbReference>
<dbReference type="VEuPathDB" id="FungiDB:HpaG814154"/>
<organism evidence="1 2">
    <name type="scientific">Hyaloperonospora arabidopsidis (strain Emoy2)</name>
    <name type="common">Downy mildew agent</name>
    <name type="synonym">Peronospora arabidopsidis</name>
    <dbReference type="NCBI Taxonomy" id="559515"/>
    <lineage>
        <taxon>Eukaryota</taxon>
        <taxon>Sar</taxon>
        <taxon>Stramenopiles</taxon>
        <taxon>Oomycota</taxon>
        <taxon>Peronosporomycetes</taxon>
        <taxon>Peronosporales</taxon>
        <taxon>Peronosporaceae</taxon>
        <taxon>Hyaloperonospora</taxon>
    </lineage>
</organism>
<dbReference type="AlphaFoldDB" id="M4C4Y4"/>
<dbReference type="InParanoid" id="M4C4Y4"/>
<reference evidence="1" key="2">
    <citation type="submission" date="2015-06" db="UniProtKB">
        <authorList>
            <consortium name="EnsemblProtists"/>
        </authorList>
    </citation>
    <scope>IDENTIFICATION</scope>
    <source>
        <strain evidence="1">Emoy2</strain>
    </source>
</reference>
<accession>M4C4Y4</accession>
<keyword evidence="2" id="KW-1185">Reference proteome</keyword>